<organism evidence="2">
    <name type="scientific">marine sediment metagenome</name>
    <dbReference type="NCBI Taxonomy" id="412755"/>
    <lineage>
        <taxon>unclassified sequences</taxon>
        <taxon>metagenomes</taxon>
        <taxon>ecological metagenomes</taxon>
    </lineage>
</organism>
<accession>X1E8Y4</accession>
<dbReference type="EMBL" id="BARU01003935">
    <property type="protein sequence ID" value="GAH29037.1"/>
    <property type="molecule type" value="Genomic_DNA"/>
</dbReference>
<proteinExistence type="predicted"/>
<sequence length="228" mass="24260">AMSNQKITGLAAPAAQNDAVRADANLRAPDSSALEGSNKAAVQNHTPKAHTLGSHSTKAHTELTGVTSDQHHGRSHDHSIAGDGSPIAVAGVPNLPASKITSLRFPVDRLPALTNGKIWHGTGGNVEEISLPSSYSAQLTVAVFQMTPATGDMVSPERINNITTAAEDSTANAENKYAQVLFFAAARMTQFRLYGHDSNNNDGAWKLQYLDEDYNWNDWKTGIVTGEG</sequence>
<feature type="non-terminal residue" evidence="2">
    <location>
        <position position="1"/>
    </location>
</feature>
<name>X1E8Y4_9ZZZZ</name>
<protein>
    <submittedName>
        <fullName evidence="2">Uncharacterized protein</fullName>
    </submittedName>
</protein>
<dbReference type="AlphaFoldDB" id="X1E8Y4"/>
<reference evidence="2" key="1">
    <citation type="journal article" date="2014" name="Front. Microbiol.">
        <title>High frequency of phylogenetically diverse reductive dehalogenase-homologous genes in deep subseafloor sedimentary metagenomes.</title>
        <authorList>
            <person name="Kawai M."/>
            <person name="Futagami T."/>
            <person name="Toyoda A."/>
            <person name="Takaki Y."/>
            <person name="Nishi S."/>
            <person name="Hori S."/>
            <person name="Arai W."/>
            <person name="Tsubouchi T."/>
            <person name="Morono Y."/>
            <person name="Uchiyama I."/>
            <person name="Ito T."/>
            <person name="Fujiyama A."/>
            <person name="Inagaki F."/>
            <person name="Takami H."/>
        </authorList>
    </citation>
    <scope>NUCLEOTIDE SEQUENCE</scope>
    <source>
        <strain evidence="2">Expedition CK06-06</strain>
    </source>
</reference>
<feature type="region of interest" description="Disordered" evidence="1">
    <location>
        <begin position="30"/>
        <end position="57"/>
    </location>
</feature>
<gene>
    <name evidence="2" type="ORF">S03H2_08187</name>
</gene>
<comment type="caution">
    <text evidence="2">The sequence shown here is derived from an EMBL/GenBank/DDBJ whole genome shotgun (WGS) entry which is preliminary data.</text>
</comment>
<evidence type="ECO:0000313" key="2">
    <source>
        <dbReference type="EMBL" id="GAH29037.1"/>
    </source>
</evidence>
<evidence type="ECO:0000256" key="1">
    <source>
        <dbReference type="SAM" id="MobiDB-lite"/>
    </source>
</evidence>